<evidence type="ECO:0000256" key="1">
    <source>
        <dbReference type="ARBA" id="ARBA00008270"/>
    </source>
</evidence>
<organism evidence="3 4">
    <name type="scientific">Nitrospira japonica</name>
    <dbReference type="NCBI Taxonomy" id="1325564"/>
    <lineage>
        <taxon>Bacteria</taxon>
        <taxon>Pseudomonadati</taxon>
        <taxon>Nitrospirota</taxon>
        <taxon>Nitrospiria</taxon>
        <taxon>Nitrospirales</taxon>
        <taxon>Nitrospiraceae</taxon>
        <taxon>Nitrospira</taxon>
    </lineage>
</organism>
<dbReference type="Pfam" id="PF02567">
    <property type="entry name" value="PhzC-PhzF"/>
    <property type="match status" value="1"/>
</dbReference>
<dbReference type="AlphaFoldDB" id="A0A1W1I9U8"/>
<sequence>MDSGRRSLKFYQADVFTTQPFGGNPVAVFPDAKGLSDDQLQQIAREMNLSETVFVFPPLDPAAVVRLRIFTPTQEIPFAGHPVVGTMFVLTSLGLIATSDPVTRVVQECNIGLFPVDLHVRDGRVLRVVMTQPAPQFLETVDDTEDLYKVANALGIAKHTIADTKWPLVVVSTGLPVLMVPVRTLTAVRSIRPDSSAIIELCRQFGANGLMVFTTMTVEPFATVHARMFAPSIGIMEDPATGSAAGALGSYLVQHGVVDVGPMTEITIEQGYEIERPSRILVQVESDDDMIQTVKVGGQCVMVVEGTLNF</sequence>
<evidence type="ECO:0000256" key="2">
    <source>
        <dbReference type="PIRSR" id="PIRSR016184-1"/>
    </source>
</evidence>
<accession>A0A1W1I9U8</accession>
<dbReference type="Proteomes" id="UP000192042">
    <property type="component" value="Chromosome I"/>
</dbReference>
<dbReference type="PANTHER" id="PTHR13774:SF32">
    <property type="entry name" value="ANTISENSE-ENHANCING SEQUENCE 1"/>
    <property type="match status" value="1"/>
</dbReference>
<dbReference type="GO" id="GO:0016853">
    <property type="term" value="F:isomerase activity"/>
    <property type="evidence" value="ECO:0007669"/>
    <property type="project" value="UniProtKB-KW"/>
</dbReference>
<dbReference type="EMBL" id="LT828648">
    <property type="protein sequence ID" value="SLM49776.1"/>
    <property type="molecule type" value="Genomic_DNA"/>
</dbReference>
<keyword evidence="3" id="KW-0413">Isomerase</keyword>
<dbReference type="Gene3D" id="3.10.310.10">
    <property type="entry name" value="Diaminopimelate Epimerase, Chain A, domain 1"/>
    <property type="match status" value="2"/>
</dbReference>
<dbReference type="PANTHER" id="PTHR13774">
    <property type="entry name" value="PHENAZINE BIOSYNTHESIS PROTEIN"/>
    <property type="match status" value="1"/>
</dbReference>
<dbReference type="InterPro" id="IPR003719">
    <property type="entry name" value="Phenazine_PhzF-like"/>
</dbReference>
<gene>
    <name evidence="3" type="primary">yddE</name>
    <name evidence="3" type="ORF">NSJP_3609</name>
</gene>
<dbReference type="NCBIfam" id="TIGR00654">
    <property type="entry name" value="PhzF_family"/>
    <property type="match status" value="1"/>
</dbReference>
<dbReference type="RefSeq" id="WP_080887949.1">
    <property type="nucleotide sequence ID" value="NZ_LT828648.1"/>
</dbReference>
<dbReference type="SUPFAM" id="SSF54506">
    <property type="entry name" value="Diaminopimelate epimerase-like"/>
    <property type="match status" value="1"/>
</dbReference>
<dbReference type="PIRSF" id="PIRSF016184">
    <property type="entry name" value="PhzC_PhzF"/>
    <property type="match status" value="1"/>
</dbReference>
<dbReference type="EC" id="5.1.-.-" evidence="3"/>
<dbReference type="OrthoDB" id="9788221at2"/>
<reference evidence="3 4" key="1">
    <citation type="submission" date="2017-03" db="EMBL/GenBank/DDBJ databases">
        <authorList>
            <person name="Afonso C.L."/>
            <person name="Miller P.J."/>
            <person name="Scott M.A."/>
            <person name="Spackman E."/>
            <person name="Goraichik I."/>
            <person name="Dimitrov K.M."/>
            <person name="Suarez D.L."/>
            <person name="Swayne D.E."/>
        </authorList>
    </citation>
    <scope>NUCLEOTIDE SEQUENCE [LARGE SCALE GENOMIC DNA]</scope>
    <source>
        <strain evidence="3">Genome sequencing of Nitrospira japonica strain NJ11</strain>
    </source>
</reference>
<keyword evidence="4" id="KW-1185">Reference proteome</keyword>
<dbReference type="GO" id="GO:0005737">
    <property type="term" value="C:cytoplasm"/>
    <property type="evidence" value="ECO:0007669"/>
    <property type="project" value="TreeGrafter"/>
</dbReference>
<evidence type="ECO:0000313" key="4">
    <source>
        <dbReference type="Proteomes" id="UP000192042"/>
    </source>
</evidence>
<proteinExistence type="inferred from homology"/>
<evidence type="ECO:0000313" key="3">
    <source>
        <dbReference type="EMBL" id="SLM49776.1"/>
    </source>
</evidence>
<dbReference type="KEGG" id="nja:NSJP_3609"/>
<feature type="active site" evidence="2">
    <location>
        <position position="51"/>
    </location>
</feature>
<dbReference type="STRING" id="1325564.NSJP_3609"/>
<name>A0A1W1I9U8_9BACT</name>
<comment type="similarity">
    <text evidence="1">Belongs to the PhzF family.</text>
</comment>
<protein>
    <submittedName>
        <fullName evidence="3">Uncharacterized isomerase</fullName>
        <ecNumber evidence="3">5.1.-.-</ecNumber>
    </submittedName>
</protein>